<proteinExistence type="predicted"/>
<dbReference type="Gene3D" id="3.30.300.130">
    <property type="entry name" value="Fe-S cluster assembly (FSCA)"/>
    <property type="match status" value="1"/>
</dbReference>
<evidence type="ECO:0000259" key="1">
    <source>
        <dbReference type="Pfam" id="PF01883"/>
    </source>
</evidence>
<dbReference type="RefSeq" id="WP_344024076.1">
    <property type="nucleotide sequence ID" value="NZ_BAAAJK010000018.1"/>
</dbReference>
<dbReference type="Pfam" id="PF01883">
    <property type="entry name" value="FeS_assembly_P"/>
    <property type="match status" value="1"/>
</dbReference>
<gene>
    <name evidence="2" type="ORF">GCM10009613_36820</name>
</gene>
<evidence type="ECO:0000313" key="2">
    <source>
        <dbReference type="EMBL" id="GAA1392346.1"/>
    </source>
</evidence>
<dbReference type="SUPFAM" id="SSF117916">
    <property type="entry name" value="Fe-S cluster assembly (FSCA) domain-like"/>
    <property type="match status" value="1"/>
</dbReference>
<feature type="domain" description="MIP18 family-like" evidence="1">
    <location>
        <begin position="21"/>
        <end position="99"/>
    </location>
</feature>
<dbReference type="InterPro" id="IPR002744">
    <property type="entry name" value="MIP18-like"/>
</dbReference>
<accession>A0ABN1XXA0</accession>
<organism evidence="2 3">
    <name type="scientific">Pseudonocardia kongjuensis</name>
    <dbReference type="NCBI Taxonomy" id="102227"/>
    <lineage>
        <taxon>Bacteria</taxon>
        <taxon>Bacillati</taxon>
        <taxon>Actinomycetota</taxon>
        <taxon>Actinomycetes</taxon>
        <taxon>Pseudonocardiales</taxon>
        <taxon>Pseudonocardiaceae</taxon>
        <taxon>Pseudonocardia</taxon>
    </lineage>
</organism>
<keyword evidence="3" id="KW-1185">Reference proteome</keyword>
<dbReference type="InterPro" id="IPR034904">
    <property type="entry name" value="FSCA_dom_sf"/>
</dbReference>
<protein>
    <submittedName>
        <fullName evidence="2">Iron-sulfur cluster assembly protein</fullName>
    </submittedName>
</protein>
<evidence type="ECO:0000313" key="3">
    <source>
        <dbReference type="Proteomes" id="UP001501414"/>
    </source>
</evidence>
<name>A0ABN1XXA0_9PSEU</name>
<sequence>MAGGPAETLDDTGAVTGVVDRQAVWSALGTVLDPELDEPITDLDFVESCTVSPDGHGGSVVTVGLRLPTFFCAPNFSFLMVADAYDAVTAVPGVSRAQVTLADHHASDEINGGVAAHAGFVKSFEGSINGEAAAELDELRHTFLAKAALAGQDRVARPLVDAGRTPEELAALTLGELAGTEADTDELTRMRRRRETIGLPAADDAPLLVHSDGSPVTVEQVPLHLRRARLQRVGIETNGEYCKSLLKIRYTDRAPAAAGS</sequence>
<dbReference type="Proteomes" id="UP001501414">
    <property type="component" value="Unassembled WGS sequence"/>
</dbReference>
<reference evidence="2 3" key="1">
    <citation type="journal article" date="2019" name="Int. J. Syst. Evol. Microbiol.">
        <title>The Global Catalogue of Microorganisms (GCM) 10K type strain sequencing project: providing services to taxonomists for standard genome sequencing and annotation.</title>
        <authorList>
            <consortium name="The Broad Institute Genomics Platform"/>
            <consortium name="The Broad Institute Genome Sequencing Center for Infectious Disease"/>
            <person name="Wu L."/>
            <person name="Ma J."/>
        </authorList>
    </citation>
    <scope>NUCLEOTIDE SEQUENCE [LARGE SCALE GENOMIC DNA]</scope>
    <source>
        <strain evidence="2 3">JCM 11896</strain>
    </source>
</reference>
<comment type="caution">
    <text evidence="2">The sequence shown here is derived from an EMBL/GenBank/DDBJ whole genome shotgun (WGS) entry which is preliminary data.</text>
</comment>
<dbReference type="EMBL" id="BAAAJK010000018">
    <property type="protein sequence ID" value="GAA1392346.1"/>
    <property type="molecule type" value="Genomic_DNA"/>
</dbReference>